<reference evidence="1" key="1">
    <citation type="submission" date="2020-03" db="EMBL/GenBank/DDBJ databases">
        <title>The deep terrestrial virosphere.</title>
        <authorList>
            <person name="Holmfeldt K."/>
            <person name="Nilsson E."/>
            <person name="Simone D."/>
            <person name="Lopez-Fernandez M."/>
            <person name="Wu X."/>
            <person name="de Brujin I."/>
            <person name="Lundin D."/>
            <person name="Andersson A."/>
            <person name="Bertilsson S."/>
            <person name="Dopson M."/>
        </authorList>
    </citation>
    <scope>NUCLEOTIDE SEQUENCE</scope>
    <source>
        <strain evidence="1">TM448B02486</strain>
    </source>
</reference>
<protein>
    <submittedName>
        <fullName evidence="1">Uncharacterized protein</fullName>
    </submittedName>
</protein>
<accession>A0A6M3XU20</accession>
<dbReference type="AlphaFoldDB" id="A0A6M3XU20"/>
<organism evidence="1">
    <name type="scientific">viral metagenome</name>
    <dbReference type="NCBI Taxonomy" id="1070528"/>
    <lineage>
        <taxon>unclassified sequences</taxon>
        <taxon>metagenomes</taxon>
        <taxon>organismal metagenomes</taxon>
    </lineage>
</organism>
<gene>
    <name evidence="1" type="ORF">TM448B02486_0008</name>
</gene>
<name>A0A6M3XU20_9ZZZZ</name>
<proteinExistence type="predicted"/>
<evidence type="ECO:0000313" key="1">
    <source>
        <dbReference type="EMBL" id="QJI01352.1"/>
    </source>
</evidence>
<sequence length="304" mass="31464">MSITNYPNGLSSFGQNLYGNGMQPDTSGNTFFMDLNVANSGDGKSWDEAVSTVAAALALADTDIGNSAIRAWARRNTVYACGDGIAEALVLASEKTDLIGVGTDVGSFPKITGNFTIGTAVNGFRIFNMGFVPTTTAPCITFPAGMHGWELHGVTIYKVEGLVNTSGIQAITSRDWVMNGVRICPDAGGAYNTIAFTLTTNTAGIGRSIIDNCLFVGTEAFDVADGGYFEGSICKNSTFIATALCIDDNSDSIAFVDNNLITAATITTKAGAGVVDWNAVLAAGNYATGADTNGPLPDLAAHTS</sequence>
<dbReference type="EMBL" id="MT144917">
    <property type="protein sequence ID" value="QJI01352.1"/>
    <property type="molecule type" value="Genomic_DNA"/>
</dbReference>